<protein>
    <submittedName>
        <fullName evidence="3">Uncharacterized protein</fullName>
    </submittedName>
</protein>
<proteinExistence type="predicted"/>
<dbReference type="OrthoDB" id="2276119at2759"/>
<feature type="region of interest" description="Disordered" evidence="2">
    <location>
        <begin position="582"/>
        <end position="602"/>
    </location>
</feature>
<feature type="region of interest" description="Disordered" evidence="2">
    <location>
        <begin position="777"/>
        <end position="800"/>
    </location>
</feature>
<feature type="coiled-coil region" evidence="1">
    <location>
        <begin position="312"/>
        <end position="339"/>
    </location>
</feature>
<evidence type="ECO:0000256" key="1">
    <source>
        <dbReference type="SAM" id="Coils"/>
    </source>
</evidence>
<organism evidence="3 4">
    <name type="scientific">Apophysomyces ossiformis</name>
    <dbReference type="NCBI Taxonomy" id="679940"/>
    <lineage>
        <taxon>Eukaryota</taxon>
        <taxon>Fungi</taxon>
        <taxon>Fungi incertae sedis</taxon>
        <taxon>Mucoromycota</taxon>
        <taxon>Mucoromycotina</taxon>
        <taxon>Mucoromycetes</taxon>
        <taxon>Mucorales</taxon>
        <taxon>Mucorineae</taxon>
        <taxon>Mucoraceae</taxon>
        <taxon>Apophysomyces</taxon>
    </lineage>
</organism>
<comment type="caution">
    <text evidence="3">The sequence shown here is derived from an EMBL/GenBank/DDBJ whole genome shotgun (WGS) entry which is preliminary data.</text>
</comment>
<keyword evidence="1" id="KW-0175">Coiled coil</keyword>
<evidence type="ECO:0000313" key="4">
    <source>
        <dbReference type="Proteomes" id="UP000605846"/>
    </source>
</evidence>
<name>A0A8H7BTA7_9FUNG</name>
<gene>
    <name evidence="3" type="ORF">EC973_003591</name>
</gene>
<evidence type="ECO:0000313" key="3">
    <source>
        <dbReference type="EMBL" id="KAF7729857.1"/>
    </source>
</evidence>
<feature type="region of interest" description="Disordered" evidence="2">
    <location>
        <begin position="218"/>
        <end position="257"/>
    </location>
</feature>
<accession>A0A8H7BTA7</accession>
<keyword evidence="4" id="KW-1185">Reference proteome</keyword>
<reference evidence="3" key="1">
    <citation type="submission" date="2020-01" db="EMBL/GenBank/DDBJ databases">
        <title>Genome Sequencing of Three Apophysomyces-Like Fungal Strains Confirms a Novel Fungal Genus in the Mucoromycota with divergent Burkholderia-like Endosymbiotic Bacteria.</title>
        <authorList>
            <person name="Stajich J.E."/>
            <person name="Macias A.M."/>
            <person name="Carter-House D."/>
            <person name="Lovett B."/>
            <person name="Kasson L.R."/>
            <person name="Berry K."/>
            <person name="Grigoriev I."/>
            <person name="Chang Y."/>
            <person name="Spatafora J."/>
            <person name="Kasson M.T."/>
        </authorList>
    </citation>
    <scope>NUCLEOTIDE SEQUENCE</scope>
    <source>
        <strain evidence="3">NRRL A-21654</strain>
    </source>
</reference>
<feature type="compositionally biased region" description="Polar residues" evidence="2">
    <location>
        <begin position="789"/>
        <end position="800"/>
    </location>
</feature>
<dbReference type="Proteomes" id="UP000605846">
    <property type="component" value="Unassembled WGS sequence"/>
</dbReference>
<feature type="compositionally biased region" description="Low complexity" evidence="2">
    <location>
        <begin position="238"/>
        <end position="247"/>
    </location>
</feature>
<feature type="compositionally biased region" description="Acidic residues" evidence="2">
    <location>
        <begin position="585"/>
        <end position="602"/>
    </location>
</feature>
<dbReference type="AlphaFoldDB" id="A0A8H7BTA7"/>
<feature type="compositionally biased region" description="Polar residues" evidence="2">
    <location>
        <begin position="218"/>
        <end position="233"/>
    </location>
</feature>
<evidence type="ECO:0000256" key="2">
    <source>
        <dbReference type="SAM" id="MobiDB-lite"/>
    </source>
</evidence>
<dbReference type="EMBL" id="JABAYA010000021">
    <property type="protein sequence ID" value="KAF7729857.1"/>
    <property type="molecule type" value="Genomic_DNA"/>
</dbReference>
<sequence length="865" mass="97656">MNLSLADKNQSWVDGLYYPRNTYKGPVLPVGRLSRETLERIVQDAVKAELESDRRKAQTDQPDQPLTLRKLPENNIRLFPSIQQTHTQEPNISEHVLTLKRQPHFALYGSGPEKRSLEQSPIKLDLVGAVQKRQKHLSENEQRQTPPRIPPVHEHFETLEELDVPLHALTENGGTDISQQQLDEHEANVPTVLDTMQETNHEAETNGRTSASPIRVEQATTAEEQASQISQIERPSVAEKSSVSAASRGEDIPQNENAMLMNGIRPSTSQRRNTENILEELLGNEESDVVSSEETISISLSVPAQWVPVCATKLQIEQCEKTREEAEKLSDELLKTRFERVIDILNHPLSSNTDEYGVTLSDKWGGSGKTLVIKRLLDMLKERKINITIAILTFDMDTENLLYSMVKTYGFQCQRVGSVLDETWKADYGVFLCSQTVRPDEGRLKFGPEADVIFAMDIRIEPSHPVFKKIRGTRSEQPPVVWFITLGSLEEWAARDERSKLSWWVSDPEYRKLVRRPNRWVSVQEAQQLNDTVIQNMMQWTLSDFKGLFQVRMEKVPIPPAVAGDEVTQDEDIVRNDVSMAENVEREEEEEEEEVSMDISDGEEVDNETVYEHGAPEITQSVSEHDVPVVTDAIVETRAQNVSVPKDVLDVSSDKAVHPQQGLHAAMGDATGPADVLINTQRAIPSDIGFDTALAREDAILYLAESNPDKQQLSENLEKKVKEVVIINMIEHDDNYQRFPIALLRTRGVHQHGSSIRASKSNLSGARGVFSSDDETYYSANESEAQEPSGVSTDEQTSSALTDNEVQLLQQLESLRMEYNKEYQVELEQMKAIYDERMKGLRKKYIARAIEIATNTSDTNTPCEP</sequence>